<dbReference type="AlphaFoldDB" id="A0A2S4UB55"/>
<reference evidence="3" key="2">
    <citation type="journal article" date="2018" name="BMC Genomics">
        <title>Genomic insights into host adaptation between the wheat stripe rust pathogen (Puccinia striiformis f. sp. tritici) and the barley stripe rust pathogen (Puccinia striiformis f. sp. hordei).</title>
        <authorList>
            <person name="Xia C."/>
            <person name="Wang M."/>
            <person name="Yin C."/>
            <person name="Cornejo O.E."/>
            <person name="Hulbert S.H."/>
            <person name="Chen X."/>
        </authorList>
    </citation>
    <scope>NUCLEOTIDE SEQUENCE [LARGE SCALE GENOMIC DNA]</scope>
    <source>
        <strain evidence="3">93TX-2</strain>
    </source>
</reference>
<protein>
    <submittedName>
        <fullName evidence="2">Uncharacterized protein</fullName>
    </submittedName>
</protein>
<keyword evidence="3" id="KW-1185">Reference proteome</keyword>
<gene>
    <name evidence="2" type="ORF">PSHT_16184</name>
</gene>
<reference evidence="3" key="3">
    <citation type="journal article" date="2018" name="Mol. Plant Microbe Interact.">
        <title>Genome sequence resources for the wheat stripe rust pathogen (Puccinia striiformis f. sp. tritici) and the barley stripe rust pathogen (Puccinia striiformis f. sp. hordei).</title>
        <authorList>
            <person name="Xia C."/>
            <person name="Wang M."/>
            <person name="Yin C."/>
            <person name="Cornejo O.E."/>
            <person name="Hulbert S.H."/>
            <person name="Chen X."/>
        </authorList>
    </citation>
    <scope>NUCLEOTIDE SEQUENCE [LARGE SCALE GENOMIC DNA]</scope>
    <source>
        <strain evidence="3">93TX-2</strain>
    </source>
</reference>
<evidence type="ECO:0000313" key="3">
    <source>
        <dbReference type="Proteomes" id="UP000238274"/>
    </source>
</evidence>
<dbReference type="VEuPathDB" id="FungiDB:PSTT_15861"/>
<accession>A0A2S4UB55</accession>
<organism evidence="2 3">
    <name type="scientific">Puccinia striiformis</name>
    <dbReference type="NCBI Taxonomy" id="27350"/>
    <lineage>
        <taxon>Eukaryota</taxon>
        <taxon>Fungi</taxon>
        <taxon>Dikarya</taxon>
        <taxon>Basidiomycota</taxon>
        <taxon>Pucciniomycotina</taxon>
        <taxon>Pucciniomycetes</taxon>
        <taxon>Pucciniales</taxon>
        <taxon>Pucciniaceae</taxon>
        <taxon>Puccinia</taxon>
    </lineage>
</organism>
<name>A0A2S4UB55_9BASI</name>
<reference evidence="2 3" key="1">
    <citation type="submission" date="2017-12" db="EMBL/GenBank/DDBJ databases">
        <title>Gene loss provides genomic basis for host adaptation in cereal stripe rust fungi.</title>
        <authorList>
            <person name="Xia C."/>
        </authorList>
    </citation>
    <scope>NUCLEOTIDE SEQUENCE [LARGE SCALE GENOMIC DNA]</scope>
    <source>
        <strain evidence="2 3">93TX-2</strain>
    </source>
</reference>
<comment type="caution">
    <text evidence="2">The sequence shown here is derived from an EMBL/GenBank/DDBJ whole genome shotgun (WGS) entry which is preliminary data.</text>
</comment>
<proteinExistence type="predicted"/>
<keyword evidence="1" id="KW-0175">Coiled coil</keyword>
<evidence type="ECO:0000313" key="2">
    <source>
        <dbReference type="EMBL" id="POV94502.1"/>
    </source>
</evidence>
<evidence type="ECO:0000256" key="1">
    <source>
        <dbReference type="SAM" id="Coils"/>
    </source>
</evidence>
<dbReference type="VEuPathDB" id="FungiDB:PSHT_16184"/>
<dbReference type="EMBL" id="PKSM01000485">
    <property type="protein sequence ID" value="POV94502.1"/>
    <property type="molecule type" value="Genomic_DNA"/>
</dbReference>
<dbReference type="Proteomes" id="UP000238274">
    <property type="component" value="Unassembled WGS sequence"/>
</dbReference>
<sequence>MNDAGSKGDGKRPMNPESDTMSMQHYLKVVMATQQATMAQAQADREEYTRRLACQDANATVCQQESTLQTQNAIPTLPDDVNLCTFRTLHGPAYTGPYQDVEPFLLWLNSLHMFFCSKEITNEHTKIILTGGFIKESNLLGFFATGSKHLLEGTWTDFCKELMATALPSHWKTTIQKPLWFLKMTTSETTVNDKDLAEGITFDLLDVVESDIYKLHLLEEAPFGFSELVTWVTHSYNTTSTSPQRC</sequence>
<feature type="coiled-coil region" evidence="1">
    <location>
        <begin position="31"/>
        <end position="58"/>
    </location>
</feature>